<sequence length="142" mass="16285">MLFNVSYRNPKITNTINQTVGLPFTLKERFALKGIGSGKLYINSSSIEIHNLLVLDSYLNACNIEIRPDGIILGFRSLLESYALIIPYYQLKIYKGKAEEYSIYGNKHFVKIKADSPRIHRFMKKILTLKADHSSSSNQSYY</sequence>
<reference evidence="1 2" key="1">
    <citation type="submission" date="2018-06" db="EMBL/GenBank/DDBJ databases">
        <title>Genomic Encyclopedia of Archaeal and Bacterial Type Strains, Phase II (KMG-II): from individual species to whole genera.</title>
        <authorList>
            <person name="Goeker M."/>
        </authorList>
    </citation>
    <scope>NUCLEOTIDE SEQUENCE [LARGE SCALE GENOMIC DNA]</scope>
    <source>
        <strain evidence="1 2">DSM 15361</strain>
    </source>
</reference>
<keyword evidence="2" id="KW-1185">Reference proteome</keyword>
<name>A0A2W7HXC4_9FLAO</name>
<protein>
    <submittedName>
        <fullName evidence="1">Uncharacterized protein</fullName>
    </submittedName>
</protein>
<evidence type="ECO:0000313" key="1">
    <source>
        <dbReference type="EMBL" id="PZW38569.1"/>
    </source>
</evidence>
<organism evidence="1 2">
    <name type="scientific">Mesonia algae</name>
    <dbReference type="NCBI Taxonomy" id="213248"/>
    <lineage>
        <taxon>Bacteria</taxon>
        <taxon>Pseudomonadati</taxon>
        <taxon>Bacteroidota</taxon>
        <taxon>Flavobacteriia</taxon>
        <taxon>Flavobacteriales</taxon>
        <taxon>Flavobacteriaceae</taxon>
        <taxon>Mesonia</taxon>
    </lineage>
</organism>
<proteinExistence type="predicted"/>
<accession>A0A2W7HXC4</accession>
<gene>
    <name evidence="1" type="ORF">LX95_02590</name>
</gene>
<dbReference type="RefSeq" id="WP_111541859.1">
    <property type="nucleotide sequence ID" value="NZ_QKYV01000008.1"/>
</dbReference>
<dbReference type="AlphaFoldDB" id="A0A2W7HXC4"/>
<evidence type="ECO:0000313" key="2">
    <source>
        <dbReference type="Proteomes" id="UP000249542"/>
    </source>
</evidence>
<dbReference type="Proteomes" id="UP000249542">
    <property type="component" value="Unassembled WGS sequence"/>
</dbReference>
<dbReference type="EMBL" id="QKYV01000008">
    <property type="protein sequence ID" value="PZW38569.1"/>
    <property type="molecule type" value="Genomic_DNA"/>
</dbReference>
<comment type="caution">
    <text evidence="1">The sequence shown here is derived from an EMBL/GenBank/DDBJ whole genome shotgun (WGS) entry which is preliminary data.</text>
</comment>